<feature type="region of interest" description="Disordered" evidence="10">
    <location>
        <begin position="225"/>
        <end position="247"/>
    </location>
</feature>
<dbReference type="NCBIfam" id="TIGR01494">
    <property type="entry name" value="ATPase_P-type"/>
    <property type="match status" value="1"/>
</dbReference>
<dbReference type="PANTHER" id="PTHR45630">
    <property type="entry name" value="CATION-TRANSPORTING ATPASE-RELATED"/>
    <property type="match status" value="1"/>
</dbReference>
<keyword evidence="3" id="KW-0479">Metal-binding</keyword>
<dbReference type="AlphaFoldDB" id="A0A0G4GDT0"/>
<accession>A0A0G4GDT0</accession>
<comment type="subcellular location">
    <subcellularLocation>
        <location evidence="1">Membrane</location>
        <topology evidence="1">Multi-pass membrane protein</topology>
    </subcellularLocation>
</comment>
<keyword evidence="7" id="KW-1278">Translocase</keyword>
<dbReference type="GO" id="GO:0140358">
    <property type="term" value="F:P-type transmembrane transporter activity"/>
    <property type="evidence" value="ECO:0007669"/>
    <property type="project" value="InterPro"/>
</dbReference>
<keyword evidence="6" id="KW-0460">Magnesium</keyword>
<evidence type="ECO:0000256" key="5">
    <source>
        <dbReference type="ARBA" id="ARBA00022840"/>
    </source>
</evidence>
<dbReference type="InterPro" id="IPR006544">
    <property type="entry name" value="P-type_TPase_V"/>
</dbReference>
<dbReference type="PROSITE" id="PS01229">
    <property type="entry name" value="COF_2"/>
    <property type="match status" value="1"/>
</dbReference>
<dbReference type="InterPro" id="IPR036412">
    <property type="entry name" value="HAD-like_sf"/>
</dbReference>
<feature type="transmembrane region" description="Helical" evidence="11">
    <location>
        <begin position="647"/>
        <end position="665"/>
    </location>
</feature>
<gene>
    <name evidence="12" type="ORF">Cvel_4563</name>
</gene>
<evidence type="ECO:0008006" key="13">
    <source>
        <dbReference type="Google" id="ProtNLM"/>
    </source>
</evidence>
<name>A0A0G4GDT0_9ALVE</name>
<evidence type="ECO:0000256" key="11">
    <source>
        <dbReference type="SAM" id="Phobius"/>
    </source>
</evidence>
<dbReference type="PANTHER" id="PTHR45630:SF11">
    <property type="entry name" value="CATION-TRANSPORTING P-TYPE ATPASE N-TERMINAL DOMAIN-CONTAINING PROTEIN"/>
    <property type="match status" value="1"/>
</dbReference>
<dbReference type="EMBL" id="CDMZ01001115">
    <property type="protein sequence ID" value="CEM27552.1"/>
    <property type="molecule type" value="Genomic_DNA"/>
</dbReference>
<keyword evidence="4" id="KW-0547">Nucleotide-binding</keyword>
<evidence type="ECO:0000256" key="4">
    <source>
        <dbReference type="ARBA" id="ARBA00022741"/>
    </source>
</evidence>
<dbReference type="InterPro" id="IPR023298">
    <property type="entry name" value="ATPase_P-typ_TM_dom_sf"/>
</dbReference>
<evidence type="ECO:0000256" key="1">
    <source>
        <dbReference type="ARBA" id="ARBA00004141"/>
    </source>
</evidence>
<dbReference type="GO" id="GO:0005524">
    <property type="term" value="F:ATP binding"/>
    <property type="evidence" value="ECO:0007669"/>
    <property type="project" value="UniProtKB-KW"/>
</dbReference>
<reference evidence="12" key="1">
    <citation type="submission" date="2014-11" db="EMBL/GenBank/DDBJ databases">
        <authorList>
            <person name="Otto D Thomas"/>
            <person name="Naeem Raeece"/>
        </authorList>
    </citation>
    <scope>NUCLEOTIDE SEQUENCE</scope>
</reference>
<dbReference type="VEuPathDB" id="CryptoDB:Cvel_4563"/>
<keyword evidence="2 11" id="KW-0812">Transmembrane</keyword>
<dbReference type="GO" id="GO:0016020">
    <property type="term" value="C:membrane"/>
    <property type="evidence" value="ECO:0007669"/>
    <property type="project" value="UniProtKB-SubCell"/>
</dbReference>
<dbReference type="PhylomeDB" id="A0A0G4GDT0"/>
<dbReference type="InterPro" id="IPR023214">
    <property type="entry name" value="HAD_sf"/>
</dbReference>
<keyword evidence="8 11" id="KW-1133">Transmembrane helix</keyword>
<evidence type="ECO:0000256" key="6">
    <source>
        <dbReference type="ARBA" id="ARBA00022842"/>
    </source>
</evidence>
<evidence type="ECO:0000256" key="3">
    <source>
        <dbReference type="ARBA" id="ARBA00022723"/>
    </source>
</evidence>
<dbReference type="SUPFAM" id="SSF81665">
    <property type="entry name" value="Calcium ATPase, transmembrane domain M"/>
    <property type="match status" value="1"/>
</dbReference>
<evidence type="ECO:0000256" key="7">
    <source>
        <dbReference type="ARBA" id="ARBA00022967"/>
    </source>
</evidence>
<dbReference type="GO" id="GO:0046872">
    <property type="term" value="F:metal ion binding"/>
    <property type="evidence" value="ECO:0007669"/>
    <property type="project" value="UniProtKB-KW"/>
</dbReference>
<evidence type="ECO:0000256" key="10">
    <source>
        <dbReference type="SAM" id="MobiDB-lite"/>
    </source>
</evidence>
<proteinExistence type="predicted"/>
<evidence type="ECO:0000256" key="8">
    <source>
        <dbReference type="ARBA" id="ARBA00022989"/>
    </source>
</evidence>
<dbReference type="InterPro" id="IPR023299">
    <property type="entry name" value="ATPase_P-typ_cyto_dom_N"/>
</dbReference>
<feature type="transmembrane region" description="Helical" evidence="11">
    <location>
        <begin position="462"/>
        <end position="481"/>
    </location>
</feature>
<dbReference type="InterPro" id="IPR001757">
    <property type="entry name" value="P_typ_ATPase"/>
</dbReference>
<keyword evidence="5" id="KW-0067">ATP-binding</keyword>
<feature type="transmembrane region" description="Helical" evidence="11">
    <location>
        <begin position="551"/>
        <end position="571"/>
    </location>
</feature>
<evidence type="ECO:0000256" key="2">
    <source>
        <dbReference type="ARBA" id="ARBA00022692"/>
    </source>
</evidence>
<evidence type="ECO:0000313" key="12">
    <source>
        <dbReference type="EMBL" id="CEM27552.1"/>
    </source>
</evidence>
<dbReference type="Gene3D" id="3.40.50.1000">
    <property type="entry name" value="HAD superfamily/HAD-like"/>
    <property type="match status" value="1"/>
</dbReference>
<feature type="transmembrane region" description="Helical" evidence="11">
    <location>
        <begin position="430"/>
        <end position="450"/>
    </location>
</feature>
<keyword evidence="9 11" id="KW-0472">Membrane</keyword>
<protein>
    <recommendedName>
        <fullName evidence="13">Cation-transporting P-type ATPase C-terminal domain-containing protein</fullName>
    </recommendedName>
</protein>
<feature type="transmembrane region" description="Helical" evidence="11">
    <location>
        <begin position="502"/>
        <end position="523"/>
    </location>
</feature>
<dbReference type="Gene3D" id="3.40.1110.10">
    <property type="entry name" value="Calcium-transporting ATPase, cytoplasmic domain N"/>
    <property type="match status" value="1"/>
</dbReference>
<sequence length="691" mass="74382">MFAATGCELLPEGGGGVAEVKRSDHQVALHGGAGGEKMSLLRRWEFDHTRMTMSVAVFVPLPGQAADLEGHHGGVVPSLQRGEEIGSVEVFCKGSFEAVTSACVPESVPKEAEESFRYFALRGCYVLAMASRSVCTDVKRKEGLSAVKGMSREGVEKGLWWRGLLLFRNELKSDTAKAIREVRAAGIRPVMVTGDTAFCGAFVASASSLWGPLSPSLSVPVNDGTLTVKGGEEREGGEGGQGEGTGERNWEQLLADVEENKEGGGECVVWRSLRSASIAPWSTEEVEESMRSRAASAASAMKGVRGGRRVDALIEIQDLELAVTGRAFDVLKIEGRLGVRSPLLFGLRLFARMSPSQKIEVVEMYRREGLMVGMCGDGGNDCGALRKAHCGVALSEAEASAVAPFTARHKRVGDVVTLLKEGRCALQTSLACYKLIVLYGLLFSVLKIWGFSSGAVMCQMSYVMIDVVAVLGLSYTMSLVGPKTELAKDNRPTSSLLGGMTTSSLVGMWVIDICFLAGAFAAIQQSANYQRFPAEYSDGWAWWTLSDSWEASTLFTVIFAQFVSGAMVFSLGDEFRQAVWRSWPVFSLSLALFGFTLFLILSPSNPLTRLFHTASENFNAPGTDSPAWKAYQEAGHPAADTSMPMEMRGVLAALVIANALALMLWQKIGVEGAFGTAIKTRFPTKRLLIGS</sequence>
<dbReference type="GO" id="GO:0019829">
    <property type="term" value="F:ATPase-coupled monoatomic cation transmembrane transporter activity"/>
    <property type="evidence" value="ECO:0007669"/>
    <property type="project" value="TreeGrafter"/>
</dbReference>
<organism evidence="12">
    <name type="scientific">Chromera velia CCMP2878</name>
    <dbReference type="NCBI Taxonomy" id="1169474"/>
    <lineage>
        <taxon>Eukaryota</taxon>
        <taxon>Sar</taxon>
        <taxon>Alveolata</taxon>
        <taxon>Colpodellida</taxon>
        <taxon>Chromeraceae</taxon>
        <taxon>Chromera</taxon>
    </lineage>
</organism>
<dbReference type="SUPFAM" id="SSF56784">
    <property type="entry name" value="HAD-like"/>
    <property type="match status" value="1"/>
</dbReference>
<dbReference type="GO" id="GO:0016887">
    <property type="term" value="F:ATP hydrolysis activity"/>
    <property type="evidence" value="ECO:0007669"/>
    <property type="project" value="InterPro"/>
</dbReference>
<evidence type="ECO:0000256" key="9">
    <source>
        <dbReference type="ARBA" id="ARBA00023136"/>
    </source>
</evidence>
<feature type="transmembrane region" description="Helical" evidence="11">
    <location>
        <begin position="583"/>
        <end position="601"/>
    </location>
</feature>
<dbReference type="SUPFAM" id="SSF81660">
    <property type="entry name" value="Metal cation-transporting ATPase, ATP-binding domain N"/>
    <property type="match status" value="1"/>
</dbReference>